<evidence type="ECO:0000313" key="2">
    <source>
        <dbReference type="EMBL" id="KDR67050.1"/>
    </source>
</evidence>
<proteinExistence type="predicted"/>
<keyword evidence="1" id="KW-0472">Membrane</keyword>
<evidence type="ECO:0000256" key="1">
    <source>
        <dbReference type="SAM" id="Phobius"/>
    </source>
</evidence>
<name>A0A067S852_GALM3</name>
<organism evidence="2 3">
    <name type="scientific">Galerina marginata (strain CBS 339.88)</name>
    <dbReference type="NCBI Taxonomy" id="685588"/>
    <lineage>
        <taxon>Eukaryota</taxon>
        <taxon>Fungi</taxon>
        <taxon>Dikarya</taxon>
        <taxon>Basidiomycota</taxon>
        <taxon>Agaricomycotina</taxon>
        <taxon>Agaricomycetes</taxon>
        <taxon>Agaricomycetidae</taxon>
        <taxon>Agaricales</taxon>
        <taxon>Agaricineae</taxon>
        <taxon>Strophariaceae</taxon>
        <taxon>Galerina</taxon>
    </lineage>
</organism>
<dbReference type="EMBL" id="KL142418">
    <property type="protein sequence ID" value="KDR67050.1"/>
    <property type="molecule type" value="Genomic_DNA"/>
</dbReference>
<dbReference type="Proteomes" id="UP000027222">
    <property type="component" value="Unassembled WGS sequence"/>
</dbReference>
<gene>
    <name evidence="2" type="ORF">GALMADRAFT_147473</name>
</gene>
<reference evidence="3" key="1">
    <citation type="journal article" date="2014" name="Proc. Natl. Acad. Sci. U.S.A.">
        <title>Extensive sampling of basidiomycete genomes demonstrates inadequacy of the white-rot/brown-rot paradigm for wood decay fungi.</title>
        <authorList>
            <person name="Riley R."/>
            <person name="Salamov A.A."/>
            <person name="Brown D.W."/>
            <person name="Nagy L.G."/>
            <person name="Floudas D."/>
            <person name="Held B.W."/>
            <person name="Levasseur A."/>
            <person name="Lombard V."/>
            <person name="Morin E."/>
            <person name="Otillar R."/>
            <person name="Lindquist E.A."/>
            <person name="Sun H."/>
            <person name="LaButti K.M."/>
            <person name="Schmutz J."/>
            <person name="Jabbour D."/>
            <person name="Luo H."/>
            <person name="Baker S.E."/>
            <person name="Pisabarro A.G."/>
            <person name="Walton J.D."/>
            <person name="Blanchette R.A."/>
            <person name="Henrissat B."/>
            <person name="Martin F."/>
            <person name="Cullen D."/>
            <person name="Hibbett D.S."/>
            <person name="Grigoriev I.V."/>
        </authorList>
    </citation>
    <scope>NUCLEOTIDE SEQUENCE [LARGE SCALE GENOMIC DNA]</scope>
    <source>
        <strain evidence="3">CBS 339.88</strain>
    </source>
</reference>
<dbReference type="OrthoDB" id="2744598at2759"/>
<keyword evidence="1" id="KW-0812">Transmembrane</keyword>
<feature type="transmembrane region" description="Helical" evidence="1">
    <location>
        <begin position="28"/>
        <end position="50"/>
    </location>
</feature>
<keyword evidence="3" id="KW-1185">Reference proteome</keyword>
<evidence type="ECO:0000313" key="3">
    <source>
        <dbReference type="Proteomes" id="UP000027222"/>
    </source>
</evidence>
<protein>
    <submittedName>
        <fullName evidence="2">Uncharacterized protein</fullName>
    </submittedName>
</protein>
<dbReference type="HOGENOM" id="CLU_1326460_0_0_1"/>
<dbReference type="AlphaFoldDB" id="A0A067S852"/>
<keyword evidence="1" id="KW-1133">Transmembrane helix</keyword>
<accession>A0A067S852</accession>
<sequence length="207" mass="21754">MPPKLYKRSLFVTLIFLRDLIKFSSPTALLLTMQFFVILSAFIVGCAVQATPLSSATEGNALVLSKTAFSTSPESALNAAVTSHGLHSLVDKTAIHTAATSPVPATSLEKRQVILPVIVFCSASGCAGLCEAFTLIGDPLNTCFAPAPDPFLSVFINNPSEVELLFQVGVASNTVCSGLVLLPETNVCFNISPLGESWAALTTGDTF</sequence>